<dbReference type="InterPro" id="IPR054539">
    <property type="entry name" value="Beta-prop_PDH"/>
</dbReference>
<dbReference type="STRING" id="655863.F0X8Q0"/>
<evidence type="ECO:0000313" key="4">
    <source>
        <dbReference type="Proteomes" id="UP000007796"/>
    </source>
</evidence>
<gene>
    <name evidence="3" type="ORF">CMQ_4116</name>
</gene>
<dbReference type="GeneID" id="25977292"/>
<dbReference type="SUPFAM" id="SSF50952">
    <property type="entry name" value="Soluble quinoprotein glucose dehydrogenase"/>
    <property type="match status" value="1"/>
</dbReference>
<organism evidence="4">
    <name type="scientific">Grosmannia clavigera (strain kw1407 / UAMH 11150)</name>
    <name type="common">Blue stain fungus</name>
    <name type="synonym">Graphiocladiella clavigera</name>
    <dbReference type="NCBI Taxonomy" id="655863"/>
    <lineage>
        <taxon>Eukaryota</taxon>
        <taxon>Fungi</taxon>
        <taxon>Dikarya</taxon>
        <taxon>Ascomycota</taxon>
        <taxon>Pezizomycotina</taxon>
        <taxon>Sordariomycetes</taxon>
        <taxon>Sordariomycetidae</taxon>
        <taxon>Ophiostomatales</taxon>
        <taxon>Ophiostomataceae</taxon>
        <taxon>Leptographium</taxon>
    </lineage>
</organism>
<dbReference type="AlphaFoldDB" id="F0X8Q0"/>
<dbReference type="InterPro" id="IPR011042">
    <property type="entry name" value="6-blade_b-propeller_TolB-like"/>
</dbReference>
<dbReference type="InParanoid" id="F0X8Q0"/>
<reference evidence="3 4" key="1">
    <citation type="journal article" date="2011" name="Proc. Natl. Acad. Sci. U.S.A.">
        <title>Genome and transcriptome analyses of the mountain pine beetle-fungal symbiont Grosmannia clavigera, a lodgepole pine pathogen.</title>
        <authorList>
            <person name="DiGuistini S."/>
            <person name="Wang Y."/>
            <person name="Liao N.Y."/>
            <person name="Taylor G."/>
            <person name="Tanguay P."/>
            <person name="Feau N."/>
            <person name="Henrissat B."/>
            <person name="Chan S.K."/>
            <person name="Hesse-Orce U."/>
            <person name="Alamouti S.M."/>
            <person name="Tsui C.K.M."/>
            <person name="Docking R.T."/>
            <person name="Levasseur A."/>
            <person name="Haridas S."/>
            <person name="Robertson G."/>
            <person name="Birol I."/>
            <person name="Holt R.A."/>
            <person name="Marra M.A."/>
            <person name="Hamelin R.C."/>
            <person name="Hirst M."/>
            <person name="Jones S.J.M."/>
            <person name="Bohlmann J."/>
            <person name="Breuil C."/>
        </authorList>
    </citation>
    <scope>NUCLEOTIDE SEQUENCE [LARGE SCALE GENOMIC DNA]</scope>
    <source>
        <strain evidence="4">kw1407 / UAMH 11150</strain>
    </source>
</reference>
<keyword evidence="4" id="KW-1185">Reference proteome</keyword>
<protein>
    <recommendedName>
        <fullName evidence="2">Pyrroloquinoline quinone-dependent pyranose dehydrogenase beta-propeller domain-containing protein</fullName>
    </recommendedName>
</protein>
<dbReference type="InterPro" id="IPR011041">
    <property type="entry name" value="Quinoprot_gluc/sorb_DH_b-prop"/>
</dbReference>
<dbReference type="HOGENOM" id="CLU_039534_1_1_1"/>
<evidence type="ECO:0000259" key="2">
    <source>
        <dbReference type="Pfam" id="PF22807"/>
    </source>
</evidence>
<dbReference type="RefSeq" id="XP_014175529.1">
    <property type="nucleotide sequence ID" value="XM_014320054.1"/>
</dbReference>
<feature type="domain" description="Pyrroloquinoline quinone-dependent pyranose dehydrogenase beta-propeller" evidence="2">
    <location>
        <begin position="40"/>
        <end position="435"/>
    </location>
</feature>
<evidence type="ECO:0000256" key="1">
    <source>
        <dbReference type="SAM" id="SignalP"/>
    </source>
</evidence>
<feature type="chain" id="PRO_5003261951" description="Pyrroloquinoline quinone-dependent pyranose dehydrogenase beta-propeller domain-containing protein" evidence="1">
    <location>
        <begin position="27"/>
        <end position="487"/>
    </location>
</feature>
<dbReference type="OrthoDB" id="507128at2759"/>
<dbReference type="PROSITE" id="PS51257">
    <property type="entry name" value="PROKAR_LIPOPROTEIN"/>
    <property type="match status" value="1"/>
</dbReference>
<accession>F0X8Q0</accession>
<proteinExistence type="predicted"/>
<dbReference type="Proteomes" id="UP000007796">
    <property type="component" value="Unassembled WGS sequence"/>
</dbReference>
<dbReference type="EMBL" id="GL629735">
    <property type="protein sequence ID" value="EFX06047.1"/>
    <property type="molecule type" value="Genomic_DNA"/>
</dbReference>
<feature type="signal peptide" evidence="1">
    <location>
        <begin position="1"/>
        <end position="26"/>
    </location>
</feature>
<evidence type="ECO:0000313" key="3">
    <source>
        <dbReference type="EMBL" id="EFX06047.1"/>
    </source>
</evidence>
<name>F0X8Q0_GROCL</name>
<dbReference type="Pfam" id="PF22807">
    <property type="entry name" value="TrAA12"/>
    <property type="match status" value="1"/>
</dbReference>
<sequence length="487" mass="50263">MKASQHNVAAALAIVGLGLHAAITSAASCSTVLTPSYNTPVVASGWTAQIVANGLHKPRSIQFDSSGSLLVVESGKGVSRIVFTDKGKTCLEVASYTTVVNDTSLNHGLVLTANETVLLASSVAAVNAYVYDAKTGSVSGSSQTVVSGMSNNDLTTRTLLMSTAKDGTLLVSRGSSEDYDEDALNVKSGLSQIRAFDLSSLTASSSDVSAYDFDTAGLRVGWGLRNSVGMAEHPVTGGIFAVENSIDDATREGTDIHENNPGEELNYLGTLSDLSSSKQGSNYGYPNCFAVWNTSIPDNAGLVVGSQVSMIVNSTYNDTTCADTTVSPRLTFPAHMAPLDIIFTSDGATAYVTFHGSTDKTAKVGYHLSSLEFNSTTGSPVDDDTSTTALTTILSNPDLTQCPGACFRPVGLAWDASGRLFMSSDATGEIYVLLKSSSTATSTASGTMVTPTSSAKSAAAPAALFSRTTALLAVALTGSATVLLSAF</sequence>
<dbReference type="eggNOG" id="ENOG502QPZ1">
    <property type="taxonomic scope" value="Eukaryota"/>
</dbReference>
<keyword evidence="1" id="KW-0732">Signal</keyword>
<dbReference type="Gene3D" id="2.120.10.30">
    <property type="entry name" value="TolB, C-terminal domain"/>
    <property type="match status" value="1"/>
</dbReference>